<sequence>MTGRGHGGASAEERDAAAQELVGKRFEECDSMERIKVGGHIGGSRVIDHTTGEKSRTLDDGAGGGGTSGTSDAGRKMKQRKQQGQEGEQEEEVPDAGQEE</sequence>
<proteinExistence type="predicted"/>
<dbReference type="GeneID" id="66053975"/>
<evidence type="ECO:0000256" key="1">
    <source>
        <dbReference type="SAM" id="MobiDB-lite"/>
    </source>
</evidence>
<dbReference type="InParanoid" id="A0A2K3DIW6"/>
<feature type="compositionally biased region" description="Acidic residues" evidence="1">
    <location>
        <begin position="87"/>
        <end position="100"/>
    </location>
</feature>
<dbReference type="OMA" id="DECESME"/>
<dbReference type="EMBL" id="CM008968">
    <property type="protein sequence ID" value="PNW80476.1"/>
    <property type="molecule type" value="Genomic_DNA"/>
</dbReference>
<gene>
    <name evidence="2" type="ORF">CHLRE_07g319050v5</name>
</gene>
<evidence type="ECO:0000313" key="2">
    <source>
        <dbReference type="EMBL" id="PNW80476.1"/>
    </source>
</evidence>
<accession>A0A2K3DIW6</accession>
<reference evidence="2 3" key="1">
    <citation type="journal article" date="2007" name="Science">
        <title>The Chlamydomonas genome reveals the evolution of key animal and plant functions.</title>
        <authorList>
            <person name="Merchant S.S."/>
            <person name="Prochnik S.E."/>
            <person name="Vallon O."/>
            <person name="Harris E.H."/>
            <person name="Karpowicz S.J."/>
            <person name="Witman G.B."/>
            <person name="Terry A."/>
            <person name="Salamov A."/>
            <person name="Fritz-Laylin L.K."/>
            <person name="Marechal-Drouard L."/>
            <person name="Marshall W.F."/>
            <person name="Qu L.H."/>
            <person name="Nelson D.R."/>
            <person name="Sanderfoot A.A."/>
            <person name="Spalding M.H."/>
            <person name="Kapitonov V.V."/>
            <person name="Ren Q."/>
            <person name="Ferris P."/>
            <person name="Lindquist E."/>
            <person name="Shapiro H."/>
            <person name="Lucas S.M."/>
            <person name="Grimwood J."/>
            <person name="Schmutz J."/>
            <person name="Cardol P."/>
            <person name="Cerutti H."/>
            <person name="Chanfreau G."/>
            <person name="Chen C.L."/>
            <person name="Cognat V."/>
            <person name="Croft M.T."/>
            <person name="Dent R."/>
            <person name="Dutcher S."/>
            <person name="Fernandez E."/>
            <person name="Fukuzawa H."/>
            <person name="Gonzalez-Ballester D."/>
            <person name="Gonzalez-Halphen D."/>
            <person name="Hallmann A."/>
            <person name="Hanikenne M."/>
            <person name="Hippler M."/>
            <person name="Inwood W."/>
            <person name="Jabbari K."/>
            <person name="Kalanon M."/>
            <person name="Kuras R."/>
            <person name="Lefebvre P.A."/>
            <person name="Lemaire S.D."/>
            <person name="Lobanov A.V."/>
            <person name="Lohr M."/>
            <person name="Manuell A."/>
            <person name="Meier I."/>
            <person name="Mets L."/>
            <person name="Mittag M."/>
            <person name="Mittelmeier T."/>
            <person name="Moroney J.V."/>
            <person name="Moseley J."/>
            <person name="Napoli C."/>
            <person name="Nedelcu A.M."/>
            <person name="Niyogi K."/>
            <person name="Novoselov S.V."/>
            <person name="Paulsen I.T."/>
            <person name="Pazour G."/>
            <person name="Purton S."/>
            <person name="Ral J.P."/>
            <person name="Riano-Pachon D.M."/>
            <person name="Riekhof W."/>
            <person name="Rymarquis L."/>
            <person name="Schroda M."/>
            <person name="Stern D."/>
            <person name="Umen J."/>
            <person name="Willows R."/>
            <person name="Wilson N."/>
            <person name="Zimmer S.L."/>
            <person name="Allmer J."/>
            <person name="Balk J."/>
            <person name="Bisova K."/>
            <person name="Chen C.J."/>
            <person name="Elias M."/>
            <person name="Gendler K."/>
            <person name="Hauser C."/>
            <person name="Lamb M.R."/>
            <person name="Ledford H."/>
            <person name="Long J.C."/>
            <person name="Minagawa J."/>
            <person name="Page M.D."/>
            <person name="Pan J."/>
            <person name="Pootakham W."/>
            <person name="Roje S."/>
            <person name="Rose A."/>
            <person name="Stahlberg E."/>
            <person name="Terauchi A.M."/>
            <person name="Yang P."/>
            <person name="Ball S."/>
            <person name="Bowler C."/>
            <person name="Dieckmann C.L."/>
            <person name="Gladyshev V.N."/>
            <person name="Green P."/>
            <person name="Jorgensen R."/>
            <person name="Mayfield S."/>
            <person name="Mueller-Roeber B."/>
            <person name="Rajamani S."/>
            <person name="Sayre R.T."/>
            <person name="Brokstein P."/>
            <person name="Dubchak I."/>
            <person name="Goodstein D."/>
            <person name="Hornick L."/>
            <person name="Huang Y.W."/>
            <person name="Jhaveri J."/>
            <person name="Luo Y."/>
            <person name="Martinez D."/>
            <person name="Ngau W.C."/>
            <person name="Otillar B."/>
            <person name="Poliakov A."/>
            <person name="Porter A."/>
            <person name="Szajkowski L."/>
            <person name="Werner G."/>
            <person name="Zhou K."/>
            <person name="Grigoriev I.V."/>
            <person name="Rokhsar D.S."/>
            <person name="Grossman A.R."/>
        </authorList>
    </citation>
    <scope>NUCLEOTIDE SEQUENCE [LARGE SCALE GENOMIC DNA]</scope>
    <source>
        <strain evidence="3">CC-503</strain>
    </source>
</reference>
<keyword evidence="3" id="KW-1185">Reference proteome</keyword>
<dbReference type="AlphaFoldDB" id="A0A2K3DIW6"/>
<feature type="region of interest" description="Disordered" evidence="1">
    <location>
        <begin position="40"/>
        <end position="100"/>
    </location>
</feature>
<evidence type="ECO:0000313" key="3">
    <source>
        <dbReference type="Proteomes" id="UP000006906"/>
    </source>
</evidence>
<dbReference type="KEGG" id="cre:CHLRE_07g319050v5"/>
<dbReference type="Gramene" id="PNW80476">
    <property type="protein sequence ID" value="PNW80476"/>
    <property type="gene ID" value="CHLRE_07g319050v5"/>
</dbReference>
<dbReference type="OrthoDB" id="542279at2759"/>
<dbReference type="Proteomes" id="UP000006906">
    <property type="component" value="Chromosome 7"/>
</dbReference>
<organism evidence="2 3">
    <name type="scientific">Chlamydomonas reinhardtii</name>
    <name type="common">Chlamydomonas smithii</name>
    <dbReference type="NCBI Taxonomy" id="3055"/>
    <lineage>
        <taxon>Eukaryota</taxon>
        <taxon>Viridiplantae</taxon>
        <taxon>Chlorophyta</taxon>
        <taxon>core chlorophytes</taxon>
        <taxon>Chlorophyceae</taxon>
        <taxon>CS clade</taxon>
        <taxon>Chlamydomonadales</taxon>
        <taxon>Chlamydomonadaceae</taxon>
        <taxon>Chlamydomonas</taxon>
    </lineage>
</organism>
<name>A0A2K3DIW6_CHLRE</name>
<protein>
    <submittedName>
        <fullName evidence="2">Uncharacterized protein</fullName>
    </submittedName>
</protein>
<feature type="compositionally biased region" description="Basic and acidic residues" evidence="1">
    <location>
        <begin position="46"/>
        <end position="59"/>
    </location>
</feature>
<dbReference type="RefSeq" id="XP_042922507.1">
    <property type="nucleotide sequence ID" value="XM_043063939.1"/>
</dbReference>